<dbReference type="EMBL" id="VSSQ01000389">
    <property type="protein sequence ID" value="MPL93352.1"/>
    <property type="molecule type" value="Genomic_DNA"/>
</dbReference>
<dbReference type="InterPro" id="IPR023997">
    <property type="entry name" value="TonB-dep_OMP_SusC/RagA_CS"/>
</dbReference>
<dbReference type="SUPFAM" id="SSF56935">
    <property type="entry name" value="Porins"/>
    <property type="match status" value="1"/>
</dbReference>
<evidence type="ECO:0000256" key="5">
    <source>
        <dbReference type="ARBA" id="ARBA00023237"/>
    </source>
</evidence>
<evidence type="ECO:0000256" key="2">
    <source>
        <dbReference type="ARBA" id="ARBA00022448"/>
    </source>
</evidence>
<evidence type="ECO:0000256" key="3">
    <source>
        <dbReference type="ARBA" id="ARBA00022692"/>
    </source>
</evidence>
<keyword evidence="2" id="KW-0813">Transport</keyword>
<dbReference type="InterPro" id="IPR039426">
    <property type="entry name" value="TonB-dep_rcpt-like"/>
</dbReference>
<evidence type="ECO:0000256" key="1">
    <source>
        <dbReference type="ARBA" id="ARBA00004571"/>
    </source>
</evidence>
<comment type="caution">
    <text evidence="7">The sequence shown here is derived from an EMBL/GenBank/DDBJ whole genome shotgun (WGS) entry which is preliminary data.</text>
</comment>
<dbReference type="Pfam" id="PF07715">
    <property type="entry name" value="Plug"/>
    <property type="match status" value="1"/>
</dbReference>
<dbReference type="SUPFAM" id="SSF49464">
    <property type="entry name" value="Carboxypeptidase regulatory domain-like"/>
    <property type="match status" value="1"/>
</dbReference>
<keyword evidence="3" id="KW-0812">Transmembrane</keyword>
<dbReference type="Pfam" id="PF13715">
    <property type="entry name" value="CarbopepD_reg_2"/>
    <property type="match status" value="1"/>
</dbReference>
<protein>
    <submittedName>
        <fullName evidence="7">TonB-dependent receptor SusC</fullName>
    </submittedName>
</protein>
<gene>
    <name evidence="7" type="primary">susC_60</name>
    <name evidence="7" type="ORF">SDC9_39478</name>
</gene>
<dbReference type="Gene3D" id="2.60.40.1120">
    <property type="entry name" value="Carboxypeptidase-like, regulatory domain"/>
    <property type="match status" value="1"/>
</dbReference>
<dbReference type="InterPro" id="IPR023996">
    <property type="entry name" value="TonB-dep_OMP_SusC/RagA"/>
</dbReference>
<dbReference type="InterPro" id="IPR036942">
    <property type="entry name" value="Beta-barrel_TonB_sf"/>
</dbReference>
<name>A0A644VS50_9ZZZZ</name>
<dbReference type="InterPro" id="IPR008969">
    <property type="entry name" value="CarboxyPept-like_regulatory"/>
</dbReference>
<dbReference type="GO" id="GO:0009279">
    <property type="term" value="C:cell outer membrane"/>
    <property type="evidence" value="ECO:0007669"/>
    <property type="project" value="UniProtKB-SubCell"/>
</dbReference>
<keyword evidence="7" id="KW-0675">Receptor</keyword>
<sequence length="1109" mass="123822">MKKNKGYKNLFVFFLLYALILCTGQLSAQTQREVYNVKLNNVTFKEAMVQITSQSNYFFVYEDLDVLKIPRMTKEFRSSTISQIMEGCLEGTGLTFSIDKKVIYIKKITEKATPSKDQKKPDEKIDSLFVYGKITDLNNEPLPGASVEIKGEKGKGVISDFDGNYKIRVEDIAKQNTLVFNFLGMRPQEIAINGQRFINVALREAENELEQIVVVGYGVTRKKDIAGSIENITAESLAKTNSSNFQRALQGKMSGVQITSTSGIPGSSFSINIRGRGSINADTQPLYIIDGVQVTNGAQTTNILTNADVLAGINPEDIESISVLKDGASASIYGAQAANGVVIITTKKGASGKTKVSVTATAGVQDIIRRVPLLNGKQWAEFALLEYKNYDEYNGTNMYNEKLDLFKSFGWGDDGYSNAPTTNWYDEIFRRALVQNYQVSLSGGGDNTKFYTSLGYNKTDGIIKHTGFSRISGRLNLSHAITPWLTFNTNNTFSGTTHNQSSTVGAANPSRTAMFLLPGVSPRDSEGNYYSDLQYGYFLYNIPQMLELNEYIGKTNNLISANDLTFKILKGLEFKSSYNLDLTWLNEHQFSDPRTRLGSRVNGAIIANSSDVNKFQSEQVLTYNTTIKDIHRISAVAGFSYSSYKYHMIGAEANGVSSPDLTLLSSAATPISTMEEYSEWKMAGFFGRASYTFKDKYILTGTIRYDGSSRFGADNKWGTFPSVSFAWRMKEEKFLKDVEWLNDLKLRASYGITGNASIGNYVSQRLYDANSSYNGSSGIIPSSIGNQKLTWEKKHSKNVGLTAGIFGGRISANVDMYMDDTKDLLYYRIIPQTTGFSIIPSNMGGVRNQGIDIQLNTVNVDGENFKWETSFNISLAKNFITELQDGLEELGQYKVGKPITAEYVYQWAGVNSSDGRPMYYDKDGYITYNPTLEDRVWTKGLDPTFFGGMENTISWKNFTLSFFFQFQRGALKYWSDKAVLIGQAADNNLLADIYNSYWRKPGDNTWVPKPVIDGLYPGNPMKYDNNSDPSMSLIYESTDFIKLKNINLSYNIPQKLVKKLRISDAQIYANAYNVWTTTPYQGYDPESVGSDRGLYPQSKSLSIGIKINF</sequence>
<dbReference type="PROSITE" id="PS52016">
    <property type="entry name" value="TONB_DEPENDENT_REC_3"/>
    <property type="match status" value="1"/>
</dbReference>
<evidence type="ECO:0000256" key="4">
    <source>
        <dbReference type="ARBA" id="ARBA00023136"/>
    </source>
</evidence>
<keyword evidence="4" id="KW-0472">Membrane</keyword>
<organism evidence="7">
    <name type="scientific">bioreactor metagenome</name>
    <dbReference type="NCBI Taxonomy" id="1076179"/>
    <lineage>
        <taxon>unclassified sequences</taxon>
        <taxon>metagenomes</taxon>
        <taxon>ecological metagenomes</taxon>
    </lineage>
</organism>
<dbReference type="InterPro" id="IPR012910">
    <property type="entry name" value="Plug_dom"/>
</dbReference>
<dbReference type="Gene3D" id="2.170.130.10">
    <property type="entry name" value="TonB-dependent receptor, plug domain"/>
    <property type="match status" value="1"/>
</dbReference>
<evidence type="ECO:0000313" key="7">
    <source>
        <dbReference type="EMBL" id="MPL93352.1"/>
    </source>
</evidence>
<dbReference type="InterPro" id="IPR037066">
    <property type="entry name" value="Plug_dom_sf"/>
</dbReference>
<reference evidence="7" key="1">
    <citation type="submission" date="2019-08" db="EMBL/GenBank/DDBJ databases">
        <authorList>
            <person name="Kucharzyk K."/>
            <person name="Murdoch R.W."/>
            <person name="Higgins S."/>
            <person name="Loffler F."/>
        </authorList>
    </citation>
    <scope>NUCLEOTIDE SEQUENCE</scope>
</reference>
<proteinExistence type="predicted"/>
<feature type="domain" description="TonB-dependent receptor plug" evidence="6">
    <location>
        <begin position="222"/>
        <end position="341"/>
    </location>
</feature>
<comment type="subcellular location">
    <subcellularLocation>
        <location evidence="1">Cell outer membrane</location>
        <topology evidence="1">Multi-pass membrane protein</topology>
    </subcellularLocation>
</comment>
<dbReference type="AlphaFoldDB" id="A0A644VS50"/>
<dbReference type="Gene3D" id="2.40.170.20">
    <property type="entry name" value="TonB-dependent receptor, beta-barrel domain"/>
    <property type="match status" value="1"/>
</dbReference>
<evidence type="ECO:0000259" key="6">
    <source>
        <dbReference type="Pfam" id="PF07715"/>
    </source>
</evidence>
<keyword evidence="5" id="KW-0998">Cell outer membrane</keyword>
<dbReference type="NCBIfam" id="TIGR04057">
    <property type="entry name" value="SusC_RagA_signa"/>
    <property type="match status" value="1"/>
</dbReference>
<accession>A0A644VS50</accession>
<dbReference type="NCBIfam" id="TIGR04056">
    <property type="entry name" value="OMP_RagA_SusC"/>
    <property type="match status" value="1"/>
</dbReference>